<dbReference type="PANTHER" id="PTHR43540:SF6">
    <property type="entry name" value="ISOCHORISMATASE-LIKE DOMAIN-CONTAINING PROTEIN"/>
    <property type="match status" value="1"/>
</dbReference>
<dbReference type="Pfam" id="PF00857">
    <property type="entry name" value="Isochorismatase"/>
    <property type="match status" value="1"/>
</dbReference>
<keyword evidence="4" id="KW-1185">Reference proteome</keyword>
<name>G0EH65_PYRF1</name>
<dbReference type="EMBL" id="CP002838">
    <property type="protein sequence ID" value="AEM39289.1"/>
    <property type="molecule type" value="Genomic_DNA"/>
</dbReference>
<protein>
    <submittedName>
        <fullName evidence="3">Isochorismatase hydrolase</fullName>
    </submittedName>
</protein>
<dbReference type="eggNOG" id="arCOG01943">
    <property type="taxonomic scope" value="Archaea"/>
</dbReference>
<reference evidence="3 4" key="1">
    <citation type="journal article" date="2011" name="Stand. Genomic Sci.">
        <title>Complete genome sequence of the hyperthermophilic chemolithoautotroph Pyrolobus fumarii type strain (1A).</title>
        <authorList>
            <person name="Anderson I."/>
            <person name="Goker M."/>
            <person name="Nolan M."/>
            <person name="Lucas S."/>
            <person name="Hammon N."/>
            <person name="Deshpande S."/>
            <person name="Cheng J.F."/>
            <person name="Tapia R."/>
            <person name="Han C."/>
            <person name="Goodwin L."/>
            <person name="Pitluck S."/>
            <person name="Huntemann M."/>
            <person name="Liolios K."/>
            <person name="Ivanova N."/>
            <person name="Pagani I."/>
            <person name="Mavromatis K."/>
            <person name="Ovchinikova G."/>
            <person name="Pati A."/>
            <person name="Chen A."/>
            <person name="Palaniappan K."/>
            <person name="Land M."/>
            <person name="Hauser L."/>
            <person name="Brambilla E.M."/>
            <person name="Huber H."/>
            <person name="Yasawong M."/>
            <person name="Rohde M."/>
            <person name="Spring S."/>
            <person name="Abt B."/>
            <person name="Sikorski J."/>
            <person name="Wirth R."/>
            <person name="Detter J.C."/>
            <person name="Woyke T."/>
            <person name="Bristow J."/>
            <person name="Eisen J.A."/>
            <person name="Markowitz V."/>
            <person name="Hugenholtz P."/>
            <person name="Kyrpides N.C."/>
            <person name="Klenk H.P."/>
            <person name="Lapidus A."/>
        </authorList>
    </citation>
    <scope>NUCLEOTIDE SEQUENCE [LARGE SCALE GENOMIC DNA]</scope>
    <source>
        <strain evidence="4">DSM 11204 / 1A</strain>
    </source>
</reference>
<evidence type="ECO:0000256" key="1">
    <source>
        <dbReference type="ARBA" id="ARBA00022801"/>
    </source>
</evidence>
<dbReference type="GeneID" id="11138617"/>
<dbReference type="Gene3D" id="3.40.50.850">
    <property type="entry name" value="Isochorismatase-like"/>
    <property type="match status" value="1"/>
</dbReference>
<dbReference type="InterPro" id="IPR016291">
    <property type="entry name" value="Isochorismatase"/>
</dbReference>
<dbReference type="InterPro" id="IPR000868">
    <property type="entry name" value="Isochorismatase-like_dom"/>
</dbReference>
<dbReference type="InParanoid" id="G0EH65"/>
<evidence type="ECO:0000313" key="4">
    <source>
        <dbReference type="Proteomes" id="UP000001037"/>
    </source>
</evidence>
<dbReference type="OrthoDB" id="9194at2157"/>
<dbReference type="CDD" id="cd00431">
    <property type="entry name" value="cysteine_hydrolases"/>
    <property type="match status" value="1"/>
</dbReference>
<evidence type="ECO:0000259" key="2">
    <source>
        <dbReference type="Pfam" id="PF00857"/>
    </source>
</evidence>
<dbReference type="FunCoup" id="G0EH65">
    <property type="interactions" value="19"/>
</dbReference>
<dbReference type="HOGENOM" id="CLU_068979_8_4_2"/>
<dbReference type="SUPFAM" id="SSF52499">
    <property type="entry name" value="Isochorismatase-like hydrolases"/>
    <property type="match status" value="1"/>
</dbReference>
<dbReference type="PRINTS" id="PR01398">
    <property type="entry name" value="ISCHRISMTASE"/>
</dbReference>
<dbReference type="KEGG" id="pfm:Pyrfu_1431"/>
<keyword evidence="1 3" id="KW-0378">Hydrolase</keyword>
<dbReference type="AlphaFoldDB" id="G0EH65"/>
<dbReference type="InterPro" id="IPR050272">
    <property type="entry name" value="Isochorismatase-like_hydrls"/>
</dbReference>
<feature type="domain" description="Isochorismatase-like" evidence="2">
    <location>
        <begin position="4"/>
        <end position="173"/>
    </location>
</feature>
<sequence>MKPALLVIDMLEVFVRGRLKAEGAENIIPVIARLREEFHKRGYPVIYTNDAHYPFDFEVKHWGPHAVRGSEEAQVVPELRPTEKDYVVLKRRYDAFFATDLDLLLRELGIDTVVLTGVATDICVLHTAAGAFFRGYKVIVVKDATAGVTKDRHNFALEYMRQVYGAEVLSSEELISKL</sequence>
<dbReference type="Proteomes" id="UP000001037">
    <property type="component" value="Chromosome"/>
</dbReference>
<evidence type="ECO:0000313" key="3">
    <source>
        <dbReference type="EMBL" id="AEM39289.1"/>
    </source>
</evidence>
<organism evidence="3 4">
    <name type="scientific">Pyrolobus fumarii (strain DSM 11204 / 1A)</name>
    <dbReference type="NCBI Taxonomy" id="694429"/>
    <lineage>
        <taxon>Archaea</taxon>
        <taxon>Thermoproteota</taxon>
        <taxon>Thermoprotei</taxon>
        <taxon>Desulfurococcales</taxon>
        <taxon>Pyrodictiaceae</taxon>
        <taxon>Pyrolobus</taxon>
    </lineage>
</organism>
<dbReference type="InterPro" id="IPR036380">
    <property type="entry name" value="Isochorismatase-like_sf"/>
</dbReference>
<dbReference type="PANTHER" id="PTHR43540">
    <property type="entry name" value="PEROXYUREIDOACRYLATE/UREIDOACRYLATE AMIDOHYDROLASE-RELATED"/>
    <property type="match status" value="1"/>
</dbReference>
<dbReference type="STRING" id="694429.Pyrfu_1431"/>
<proteinExistence type="predicted"/>
<gene>
    <name evidence="3" type="ordered locus">Pyrfu_1431</name>
</gene>
<dbReference type="GO" id="GO:0008908">
    <property type="term" value="F:isochorismatase activity"/>
    <property type="evidence" value="ECO:0007669"/>
    <property type="project" value="InterPro"/>
</dbReference>
<dbReference type="RefSeq" id="WP_014026966.1">
    <property type="nucleotide sequence ID" value="NC_015931.1"/>
</dbReference>
<accession>G0EH65</accession>